<dbReference type="EMBL" id="UGKR01000003">
    <property type="protein sequence ID" value="STS91000.1"/>
    <property type="molecule type" value="Genomic_DNA"/>
</dbReference>
<reference evidence="2 3" key="1">
    <citation type="submission" date="2018-06" db="EMBL/GenBank/DDBJ databases">
        <authorList>
            <consortium name="Pathogen Informatics"/>
            <person name="Doyle S."/>
        </authorList>
    </citation>
    <scope>NUCLEOTIDE SEQUENCE [LARGE SCALE GENOMIC DNA]</scope>
    <source>
        <strain evidence="2 3">NCTC9177</strain>
    </source>
</reference>
<comment type="caution">
    <text evidence="2">The sequence shown here is derived from an EMBL/GenBank/DDBJ whole genome shotgun (WGS) entry which is preliminary data.</text>
</comment>
<proteinExistence type="predicted"/>
<dbReference type="InterPro" id="IPR003192">
    <property type="entry name" value="Porin_LamB"/>
</dbReference>
<name>A0A7H4ML00_KLEVA</name>
<dbReference type="SUPFAM" id="SSF56935">
    <property type="entry name" value="Porins"/>
    <property type="match status" value="1"/>
</dbReference>
<dbReference type="Gene3D" id="2.40.170.10">
    <property type="entry name" value="Porin, LamB type"/>
    <property type="match status" value="1"/>
</dbReference>
<dbReference type="Proteomes" id="UP000254545">
    <property type="component" value="Unassembled WGS sequence"/>
</dbReference>
<gene>
    <name evidence="2" type="primary">scrY_4</name>
    <name evidence="2" type="ORF">NCTC9177_04901</name>
</gene>
<dbReference type="AlphaFoldDB" id="A0A7H4ML00"/>
<evidence type="ECO:0000256" key="1">
    <source>
        <dbReference type="SAM" id="MobiDB-lite"/>
    </source>
</evidence>
<evidence type="ECO:0000313" key="2">
    <source>
        <dbReference type="EMBL" id="STS91000.1"/>
    </source>
</evidence>
<sequence length="113" mass="12569">MLVNSHGKGARGGPGISPASSLNGDAHVGRLGNEKDNYAELSFGKKLTFNRWLMARFKTMLADGATNPDPWVQDNDSHHLNIRPAVRRDGRLRRVHRAVKTRLDLGWQTLRSG</sequence>
<organism evidence="2 3">
    <name type="scientific">Klebsiella variicola</name>
    <dbReference type="NCBI Taxonomy" id="244366"/>
    <lineage>
        <taxon>Bacteria</taxon>
        <taxon>Pseudomonadati</taxon>
        <taxon>Pseudomonadota</taxon>
        <taxon>Gammaproteobacteria</taxon>
        <taxon>Enterobacterales</taxon>
        <taxon>Enterobacteriaceae</taxon>
        <taxon>Klebsiella/Raoultella group</taxon>
        <taxon>Klebsiella</taxon>
        <taxon>Klebsiella pneumoniae complex</taxon>
    </lineage>
</organism>
<evidence type="ECO:0000313" key="3">
    <source>
        <dbReference type="Proteomes" id="UP000254545"/>
    </source>
</evidence>
<protein>
    <submittedName>
        <fullName evidence="2">Maltoporin</fullName>
    </submittedName>
</protein>
<dbReference type="Pfam" id="PF02264">
    <property type="entry name" value="LamB"/>
    <property type="match status" value="1"/>
</dbReference>
<dbReference type="GO" id="GO:0034219">
    <property type="term" value="P:carbohydrate transmembrane transport"/>
    <property type="evidence" value="ECO:0007669"/>
    <property type="project" value="InterPro"/>
</dbReference>
<dbReference type="InterPro" id="IPR036998">
    <property type="entry name" value="Porin_LamB_sf"/>
</dbReference>
<feature type="region of interest" description="Disordered" evidence="1">
    <location>
        <begin position="1"/>
        <end position="31"/>
    </location>
</feature>
<dbReference type="GO" id="GO:0016020">
    <property type="term" value="C:membrane"/>
    <property type="evidence" value="ECO:0007669"/>
    <property type="project" value="InterPro"/>
</dbReference>
<accession>A0A7H4ML00</accession>
<dbReference type="GO" id="GO:0015288">
    <property type="term" value="F:porin activity"/>
    <property type="evidence" value="ECO:0007669"/>
    <property type="project" value="InterPro"/>
</dbReference>